<dbReference type="RefSeq" id="WP_188368932.1">
    <property type="nucleotide sequence ID" value="NZ_BMFH01000001.1"/>
</dbReference>
<accession>A0ABQ1QPG6</accession>
<keyword evidence="3" id="KW-1185">Reference proteome</keyword>
<dbReference type="Proteomes" id="UP000625780">
    <property type="component" value="Unassembled WGS sequence"/>
</dbReference>
<feature type="signal peptide" evidence="1">
    <location>
        <begin position="1"/>
        <end position="21"/>
    </location>
</feature>
<evidence type="ECO:0008006" key="4">
    <source>
        <dbReference type="Google" id="ProtNLM"/>
    </source>
</evidence>
<evidence type="ECO:0000313" key="2">
    <source>
        <dbReference type="EMBL" id="GGD39205.1"/>
    </source>
</evidence>
<dbReference type="EMBL" id="BMFH01000001">
    <property type="protein sequence ID" value="GGD39205.1"/>
    <property type="molecule type" value="Genomic_DNA"/>
</dbReference>
<proteinExistence type="predicted"/>
<keyword evidence="1" id="KW-0732">Signal</keyword>
<name>A0ABQ1QPG6_9FLAO</name>
<evidence type="ECO:0000313" key="3">
    <source>
        <dbReference type="Proteomes" id="UP000625780"/>
    </source>
</evidence>
<feature type="chain" id="PRO_5047085367" description="DUF4468 domain-containing protein" evidence="1">
    <location>
        <begin position="22"/>
        <end position="245"/>
    </location>
</feature>
<gene>
    <name evidence="2" type="ORF">GCM10011361_02900</name>
</gene>
<organism evidence="2 3">
    <name type="scientific">Muriicola marianensis</name>
    <dbReference type="NCBI Taxonomy" id="1324801"/>
    <lineage>
        <taxon>Bacteria</taxon>
        <taxon>Pseudomonadati</taxon>
        <taxon>Bacteroidota</taxon>
        <taxon>Flavobacteriia</taxon>
        <taxon>Flavobacteriales</taxon>
        <taxon>Flavobacteriaceae</taxon>
        <taxon>Muriicola</taxon>
    </lineage>
</organism>
<comment type="caution">
    <text evidence="2">The sequence shown here is derived from an EMBL/GenBank/DDBJ whole genome shotgun (WGS) entry which is preliminary data.</text>
</comment>
<protein>
    <recommendedName>
        <fullName evidence="4">DUF4468 domain-containing protein</fullName>
    </recommendedName>
</protein>
<reference evidence="3" key="1">
    <citation type="journal article" date="2019" name="Int. J. Syst. Evol. Microbiol.">
        <title>The Global Catalogue of Microorganisms (GCM) 10K type strain sequencing project: providing services to taxonomists for standard genome sequencing and annotation.</title>
        <authorList>
            <consortium name="The Broad Institute Genomics Platform"/>
            <consortium name="The Broad Institute Genome Sequencing Center for Infectious Disease"/>
            <person name="Wu L."/>
            <person name="Ma J."/>
        </authorList>
    </citation>
    <scope>NUCLEOTIDE SEQUENCE [LARGE SCALE GENOMIC DNA]</scope>
    <source>
        <strain evidence="3">CGMCC 1.12606</strain>
    </source>
</reference>
<sequence>MRINRLLFGLLTILLAAGAYAQGNYHKGVLHLKKGKAQEVYIEIDFEFPQRFQQGITYLEPKDYDKYVSTGKLKSKMKQKMEPKHFTGFSLEDGREWHTIFYTDLTGRAIKMIPKRMTLELVADGPIKVYKMYSRTTGKINQELADVFFEDRANLVNYIQDNFQLLVLKDKKNPTNIVQINLLNYIGDNARVKENYDNNHYGLRNQFSSGFKMGKYVNKEFEAAFLRMINDYNQNGEVDSEARSR</sequence>
<evidence type="ECO:0000256" key="1">
    <source>
        <dbReference type="SAM" id="SignalP"/>
    </source>
</evidence>